<dbReference type="EMBL" id="LN885086">
    <property type="protein sequence ID" value="CUQ66598.1"/>
    <property type="molecule type" value="Genomic_DNA"/>
</dbReference>
<protein>
    <submittedName>
        <fullName evidence="1">Uncharacterized protein</fullName>
    </submittedName>
</protein>
<accession>A0A0S4KVR1</accession>
<dbReference type="KEGG" id="nio:NITINOP_1623"/>
<evidence type="ECO:0000313" key="1">
    <source>
        <dbReference type="EMBL" id="CUQ66598.1"/>
    </source>
</evidence>
<name>A0A0S4KVR1_9BACT</name>
<gene>
    <name evidence="1" type="ORF">NITINOP_1623</name>
</gene>
<keyword evidence="2" id="KW-1185">Reference proteome</keyword>
<dbReference type="RefSeq" id="WP_158023286.1">
    <property type="nucleotide sequence ID" value="NZ_LN885086.1"/>
</dbReference>
<evidence type="ECO:0000313" key="2">
    <source>
        <dbReference type="Proteomes" id="UP000066284"/>
    </source>
</evidence>
<reference evidence="2" key="1">
    <citation type="submission" date="2015-09" db="EMBL/GenBank/DDBJ databases">
        <authorList>
            <person name="Daims H."/>
        </authorList>
    </citation>
    <scope>NUCLEOTIDE SEQUENCE [LARGE SCALE GENOMIC DNA]</scope>
</reference>
<organism evidence="1 2">
    <name type="scientific">Candidatus Nitrospira inopinata</name>
    <dbReference type="NCBI Taxonomy" id="1715989"/>
    <lineage>
        <taxon>Bacteria</taxon>
        <taxon>Pseudomonadati</taxon>
        <taxon>Nitrospirota</taxon>
        <taxon>Nitrospiria</taxon>
        <taxon>Nitrospirales</taxon>
        <taxon>Nitrospiraceae</taxon>
        <taxon>Nitrospira</taxon>
    </lineage>
</organism>
<dbReference type="Proteomes" id="UP000066284">
    <property type="component" value="Chromosome 1"/>
</dbReference>
<sequence length="122" mass="12887">MALRDAKRRIYAWRVLAAAMMLGIIMGSGGPAFAEEKSSSASDNVALQVTSWLLTAPYGTFKAAYAIGGSIVGGIVWLGTGGNTQTAKSIWGPAITGDYIIRPENLAGQRPLHFVGKTDKTE</sequence>
<proteinExistence type="predicted"/>
<dbReference type="OrthoDB" id="9814818at2"/>
<dbReference type="AlphaFoldDB" id="A0A0S4KVR1"/>